<dbReference type="SUPFAM" id="SSF54909">
    <property type="entry name" value="Dimeric alpha+beta barrel"/>
    <property type="match status" value="1"/>
</dbReference>
<accession>A0ABQ5WD99</accession>
<dbReference type="Pfam" id="PF07978">
    <property type="entry name" value="NIPSNAP"/>
    <property type="match status" value="1"/>
</dbReference>
<organism evidence="2 3">
    <name type="scientific">Devosia nitrariae</name>
    <dbReference type="NCBI Taxonomy" id="2071872"/>
    <lineage>
        <taxon>Bacteria</taxon>
        <taxon>Pseudomonadati</taxon>
        <taxon>Pseudomonadota</taxon>
        <taxon>Alphaproteobacteria</taxon>
        <taxon>Hyphomicrobiales</taxon>
        <taxon>Devosiaceae</taxon>
        <taxon>Devosia</taxon>
    </lineage>
</organism>
<reference evidence="3" key="1">
    <citation type="journal article" date="2019" name="Int. J. Syst. Evol. Microbiol.">
        <title>The Global Catalogue of Microorganisms (GCM) 10K type strain sequencing project: providing services to taxonomists for standard genome sequencing and annotation.</title>
        <authorList>
            <consortium name="The Broad Institute Genomics Platform"/>
            <consortium name="The Broad Institute Genome Sequencing Center for Infectious Disease"/>
            <person name="Wu L."/>
            <person name="Ma J."/>
        </authorList>
    </citation>
    <scope>NUCLEOTIDE SEQUENCE [LARGE SCALE GENOMIC DNA]</scope>
    <source>
        <strain evidence="3">NBRC 112416</strain>
    </source>
</reference>
<dbReference type="EMBL" id="BSNS01000024">
    <property type="protein sequence ID" value="GLQ57769.1"/>
    <property type="molecule type" value="Genomic_DNA"/>
</dbReference>
<proteinExistence type="predicted"/>
<name>A0ABQ5WD99_9HYPH</name>
<protein>
    <recommendedName>
        <fullName evidence="1">NIPSNAP domain-containing protein</fullName>
    </recommendedName>
</protein>
<feature type="domain" description="NIPSNAP" evidence="1">
    <location>
        <begin position="5"/>
        <end position="107"/>
    </location>
</feature>
<evidence type="ECO:0000259" key="1">
    <source>
        <dbReference type="Pfam" id="PF07978"/>
    </source>
</evidence>
<comment type="caution">
    <text evidence="2">The sequence shown here is derived from an EMBL/GenBank/DDBJ whole genome shotgun (WGS) entry which is preliminary data.</text>
</comment>
<evidence type="ECO:0000313" key="2">
    <source>
        <dbReference type="EMBL" id="GLQ57769.1"/>
    </source>
</evidence>
<dbReference type="InterPro" id="IPR012577">
    <property type="entry name" value="NIPSNAP"/>
</dbReference>
<dbReference type="RefSeq" id="WP_284343142.1">
    <property type="nucleotide sequence ID" value="NZ_BSNS01000024.1"/>
</dbReference>
<keyword evidence="3" id="KW-1185">Reference proteome</keyword>
<dbReference type="InterPro" id="IPR011008">
    <property type="entry name" value="Dimeric_a/b-barrel"/>
</dbReference>
<dbReference type="Gene3D" id="3.30.70.100">
    <property type="match status" value="1"/>
</dbReference>
<sequence>MTIHQIRIYEIFEHNKQFFHDRFRDHAARIMKRHGFDLVGMWEAQTPERTEFVYLLRWPNIAAKETAWSAFMNDGEWAEIKRATSAAHGRLVGAIEDRDLSPTEYSPVLA</sequence>
<dbReference type="Proteomes" id="UP001156691">
    <property type="component" value="Unassembled WGS sequence"/>
</dbReference>
<gene>
    <name evidence="2" type="ORF">GCM10010862_50280</name>
</gene>
<evidence type="ECO:0000313" key="3">
    <source>
        <dbReference type="Proteomes" id="UP001156691"/>
    </source>
</evidence>